<evidence type="ECO:0000256" key="2">
    <source>
        <dbReference type="ARBA" id="ARBA00023224"/>
    </source>
</evidence>
<protein>
    <submittedName>
        <fullName evidence="8">HAMP domain-containing protein</fullName>
    </submittedName>
</protein>
<comment type="similarity">
    <text evidence="3">Belongs to the methyl-accepting chemotaxis (MCP) protein family.</text>
</comment>
<gene>
    <name evidence="8" type="ORF">G3R48_01780</name>
</gene>
<feature type="transmembrane region" description="Helical" evidence="5">
    <location>
        <begin position="310"/>
        <end position="334"/>
    </location>
</feature>
<dbReference type="Gene3D" id="3.30.450.20">
    <property type="entry name" value="PAS domain"/>
    <property type="match status" value="1"/>
</dbReference>
<evidence type="ECO:0000313" key="8">
    <source>
        <dbReference type="EMBL" id="MBR9726720.1"/>
    </source>
</evidence>
<proteinExistence type="inferred from homology"/>
<feature type="domain" description="Methyl-accepting transducer" evidence="6">
    <location>
        <begin position="395"/>
        <end position="631"/>
    </location>
</feature>
<evidence type="ECO:0000256" key="1">
    <source>
        <dbReference type="ARBA" id="ARBA00004370"/>
    </source>
</evidence>
<evidence type="ECO:0000259" key="6">
    <source>
        <dbReference type="PROSITE" id="PS50111"/>
    </source>
</evidence>
<comment type="subcellular location">
    <subcellularLocation>
        <location evidence="1">Membrane</location>
    </subcellularLocation>
</comment>
<feature type="domain" description="HAMP" evidence="7">
    <location>
        <begin position="335"/>
        <end position="390"/>
    </location>
</feature>
<dbReference type="SMART" id="SM00283">
    <property type="entry name" value="MA"/>
    <property type="match status" value="1"/>
</dbReference>
<comment type="caution">
    <text evidence="8">The sequence shown here is derived from an EMBL/GenBank/DDBJ whole genome shotgun (WGS) entry which is preliminary data.</text>
</comment>
<evidence type="ECO:0000256" key="5">
    <source>
        <dbReference type="SAM" id="Phobius"/>
    </source>
</evidence>
<dbReference type="SUPFAM" id="SSF58104">
    <property type="entry name" value="Methyl-accepting chemotaxis protein (MCP) signaling domain"/>
    <property type="match status" value="1"/>
</dbReference>
<dbReference type="PANTHER" id="PTHR32089">
    <property type="entry name" value="METHYL-ACCEPTING CHEMOTAXIS PROTEIN MCPB"/>
    <property type="match status" value="1"/>
</dbReference>
<name>A0ABS5HY65_9GAMM</name>
<dbReference type="Pfam" id="PF00015">
    <property type="entry name" value="MCPsignal"/>
    <property type="match status" value="1"/>
</dbReference>
<keyword evidence="2 4" id="KW-0807">Transducer</keyword>
<organism evidence="8 9">
    <name type="scientific">Shewanella intestini</name>
    <dbReference type="NCBI Taxonomy" id="2017544"/>
    <lineage>
        <taxon>Bacteria</taxon>
        <taxon>Pseudomonadati</taxon>
        <taxon>Pseudomonadota</taxon>
        <taxon>Gammaproteobacteria</taxon>
        <taxon>Alteromonadales</taxon>
        <taxon>Shewanellaceae</taxon>
        <taxon>Shewanella</taxon>
    </lineage>
</organism>
<dbReference type="PROSITE" id="PS50111">
    <property type="entry name" value="CHEMOTAXIS_TRANSDUC_2"/>
    <property type="match status" value="1"/>
</dbReference>
<dbReference type="InterPro" id="IPR004089">
    <property type="entry name" value="MCPsignal_dom"/>
</dbReference>
<evidence type="ECO:0000256" key="4">
    <source>
        <dbReference type="PROSITE-ProRule" id="PRU00284"/>
    </source>
</evidence>
<dbReference type="Gene3D" id="1.10.287.950">
    <property type="entry name" value="Methyl-accepting chemotaxis protein"/>
    <property type="match status" value="1"/>
</dbReference>
<dbReference type="PANTHER" id="PTHR32089:SF74">
    <property type="entry name" value="METHYL-ACCEPTING CHEMOTAXIS PROTEIN AER"/>
    <property type="match status" value="1"/>
</dbReference>
<dbReference type="EMBL" id="JAAIKR010000001">
    <property type="protein sequence ID" value="MBR9726720.1"/>
    <property type="molecule type" value="Genomic_DNA"/>
</dbReference>
<keyword evidence="5" id="KW-1133">Transmembrane helix</keyword>
<keyword evidence="5" id="KW-0812">Transmembrane</keyword>
<evidence type="ECO:0000256" key="3">
    <source>
        <dbReference type="ARBA" id="ARBA00029447"/>
    </source>
</evidence>
<dbReference type="Proteomes" id="UP000811844">
    <property type="component" value="Unassembled WGS sequence"/>
</dbReference>
<evidence type="ECO:0000313" key="9">
    <source>
        <dbReference type="Proteomes" id="UP000811844"/>
    </source>
</evidence>
<dbReference type="Pfam" id="PF17201">
    <property type="entry name" value="Cache_3-Cache_2"/>
    <property type="match status" value="1"/>
</dbReference>
<dbReference type="PROSITE" id="PS50885">
    <property type="entry name" value="HAMP"/>
    <property type="match status" value="1"/>
</dbReference>
<dbReference type="InterPro" id="IPR003660">
    <property type="entry name" value="HAMP_dom"/>
</dbReference>
<reference evidence="8 9" key="1">
    <citation type="submission" date="2020-02" db="EMBL/GenBank/DDBJ databases">
        <title>Shewanella WXL01 sp. nov., a marine bacterium isolated from green algae in Luhuitou Fringing Reef (Northern South China Sea).</title>
        <authorList>
            <person name="Wang X."/>
        </authorList>
    </citation>
    <scope>NUCLEOTIDE SEQUENCE [LARGE SCALE GENOMIC DNA]</scope>
    <source>
        <strain evidence="8 9">MCCC 1A01895</strain>
    </source>
</reference>
<keyword evidence="5" id="KW-0472">Membrane</keyword>
<dbReference type="SUPFAM" id="SSF103190">
    <property type="entry name" value="Sensory domain-like"/>
    <property type="match status" value="1"/>
</dbReference>
<dbReference type="CDD" id="cd11386">
    <property type="entry name" value="MCP_signal"/>
    <property type="match status" value="1"/>
</dbReference>
<dbReference type="InterPro" id="IPR033462">
    <property type="entry name" value="Cache_3-Cache_2"/>
</dbReference>
<accession>A0ABS5HY65</accession>
<dbReference type="CDD" id="cd06225">
    <property type="entry name" value="HAMP"/>
    <property type="match status" value="1"/>
</dbReference>
<dbReference type="RefSeq" id="WP_153660884.1">
    <property type="nucleotide sequence ID" value="NZ_JAAIKR010000001.1"/>
</dbReference>
<keyword evidence="9" id="KW-1185">Reference proteome</keyword>
<dbReference type="InterPro" id="IPR029151">
    <property type="entry name" value="Sensor-like_sf"/>
</dbReference>
<sequence>MNYTKWPLSKQISSLALLLCIIVLSLMSAGSYLMSSQALTEKATHALETQMHSSGKLIELHYNSMLELAHRNANILGLMYPNQFHIADKMVKVLGVSSPALFHEHEEVNGQVSKVDRFSKLTHGSATIFVREGDDFVRISTSLRKPNGQRAIGTKLGTSHPAYQKIINGQEYEGYAKLFGKDYMSVYRPIFNSNKRVIGIMFIGFDISLTIEQIQQTVKELTIEKTGYYALIKNSDRTIIAHPQLNADTAFSTNYTDGLSAKQVFTTDTLKHFTGSDGQKMVSYTVHIPKWDWTLVSFTKLNELTSGSAALLKTILIIAAIGLVVISVLLYLVITKATKPLTILQEKITKLGEGDLSQQFDLVNPNSNNEIALITNSTHYMADNLSALIQSLQTSVESLEHQSEQGQEIAQINGKEADSLLAQTELVATAIEQMSASIREVANNASQGAMQSQQVDVSSREGHQQLAHVVSSLDNLSEQLNQSQANIEQVTVESEAISKVTEVINGIAEQTNLLALNAAIEAARAGEQGRGFAVVADEVRSLAQRTQQSISEISTTITRLQEQVKLTADQMQQCQHLGQESAKQGMSVNENLSQINASIEELALFTTTIASATEEQSAVAHDVSNNLHSISTSASDSQHRSAMGVEAANELANMSREIKRQIGIFKV</sequence>
<evidence type="ECO:0000259" key="7">
    <source>
        <dbReference type="PROSITE" id="PS50885"/>
    </source>
</evidence>